<evidence type="ECO:0000313" key="2">
    <source>
        <dbReference type="Proteomes" id="UP000499080"/>
    </source>
</evidence>
<dbReference type="AlphaFoldDB" id="A0A4Y2I1C9"/>
<proteinExistence type="predicted"/>
<keyword evidence="2" id="KW-1185">Reference proteome</keyword>
<name>A0A4Y2I1C9_ARAVE</name>
<sequence>MSKSAFCHDTVRHDGKGIVRCLTCHSFFDIPNVVDDPFQSSQLALEYARLTGDVNIPCNFVLADLTGIVPTRTVVPLKNLISAIQCFRTLNAPFVTSRQEGSLPDPKILNRFLKEYGDTIMKWPKEELNEQFMFQVLLMFKNMIDTNFFDLYFKVLVPYVESCETEPSLERDDYDPRMPPAYQFLVESRRSTRIRQKYSKYCIAFDVLHVMIYCYVCSSDMDVVANLSFELLTRVCKGDFFGVETPYAKEVKRIVESNVSYKQNTDLYYVVRSIEKGETCEHFSTLLEKYAKLEKLVSDHFKSGDEFAFGQAFPSALFKSHVRYYGFLAALLHVSVNMKRNKTLPKGLYAIARQICTLFEELIEKIKNYKVDFWTMETLHLFLAQDTEFERKIREMGHVIISDNNMMEKN</sequence>
<organism evidence="1 2">
    <name type="scientific">Araneus ventricosus</name>
    <name type="common">Orbweaver spider</name>
    <name type="synonym">Epeira ventricosa</name>
    <dbReference type="NCBI Taxonomy" id="182803"/>
    <lineage>
        <taxon>Eukaryota</taxon>
        <taxon>Metazoa</taxon>
        <taxon>Ecdysozoa</taxon>
        <taxon>Arthropoda</taxon>
        <taxon>Chelicerata</taxon>
        <taxon>Arachnida</taxon>
        <taxon>Araneae</taxon>
        <taxon>Araneomorphae</taxon>
        <taxon>Entelegynae</taxon>
        <taxon>Araneoidea</taxon>
        <taxon>Araneidae</taxon>
        <taxon>Araneus</taxon>
    </lineage>
</organism>
<dbReference type="OrthoDB" id="6412431at2759"/>
<dbReference type="EMBL" id="BGPR01002327">
    <property type="protein sequence ID" value="GBM71694.1"/>
    <property type="molecule type" value="Genomic_DNA"/>
</dbReference>
<evidence type="ECO:0000313" key="1">
    <source>
        <dbReference type="EMBL" id="GBM71694.1"/>
    </source>
</evidence>
<dbReference type="Proteomes" id="UP000499080">
    <property type="component" value="Unassembled WGS sequence"/>
</dbReference>
<gene>
    <name evidence="1" type="ORF">AVEN_127064_1</name>
</gene>
<comment type="caution">
    <text evidence="1">The sequence shown here is derived from an EMBL/GenBank/DDBJ whole genome shotgun (WGS) entry which is preliminary data.</text>
</comment>
<accession>A0A4Y2I1C9</accession>
<protein>
    <submittedName>
        <fullName evidence="1">Uncharacterized protein</fullName>
    </submittedName>
</protein>
<reference evidence="1 2" key="1">
    <citation type="journal article" date="2019" name="Sci. Rep.">
        <title>Orb-weaving spider Araneus ventricosus genome elucidates the spidroin gene catalogue.</title>
        <authorList>
            <person name="Kono N."/>
            <person name="Nakamura H."/>
            <person name="Ohtoshi R."/>
            <person name="Moran D.A.P."/>
            <person name="Shinohara A."/>
            <person name="Yoshida Y."/>
            <person name="Fujiwara M."/>
            <person name="Mori M."/>
            <person name="Tomita M."/>
            <person name="Arakawa K."/>
        </authorList>
    </citation>
    <scope>NUCLEOTIDE SEQUENCE [LARGE SCALE GENOMIC DNA]</scope>
</reference>